<organism evidence="1 2">
    <name type="scientific">Mycena venus</name>
    <dbReference type="NCBI Taxonomy" id="2733690"/>
    <lineage>
        <taxon>Eukaryota</taxon>
        <taxon>Fungi</taxon>
        <taxon>Dikarya</taxon>
        <taxon>Basidiomycota</taxon>
        <taxon>Agaricomycotina</taxon>
        <taxon>Agaricomycetes</taxon>
        <taxon>Agaricomycetidae</taxon>
        <taxon>Agaricales</taxon>
        <taxon>Marasmiineae</taxon>
        <taxon>Mycenaceae</taxon>
        <taxon>Mycena</taxon>
    </lineage>
</organism>
<dbReference type="OrthoDB" id="2786563at2759"/>
<protein>
    <submittedName>
        <fullName evidence="1">F-box domain-containing protein</fullName>
    </submittedName>
</protein>
<gene>
    <name evidence="1" type="ORF">MVEN_00620500</name>
</gene>
<name>A0A8H7D7W7_9AGAR</name>
<evidence type="ECO:0000313" key="2">
    <source>
        <dbReference type="Proteomes" id="UP000620124"/>
    </source>
</evidence>
<reference evidence="1" key="1">
    <citation type="submission" date="2020-05" db="EMBL/GenBank/DDBJ databases">
        <title>Mycena genomes resolve the evolution of fungal bioluminescence.</title>
        <authorList>
            <person name="Tsai I.J."/>
        </authorList>
    </citation>
    <scope>NUCLEOTIDE SEQUENCE</scope>
    <source>
        <strain evidence="1">CCC161011</strain>
    </source>
</reference>
<proteinExistence type="predicted"/>
<dbReference type="Proteomes" id="UP000620124">
    <property type="component" value="Unassembled WGS sequence"/>
</dbReference>
<dbReference type="AlphaFoldDB" id="A0A8H7D7W7"/>
<accession>A0A8H7D7W7</accession>
<dbReference type="EMBL" id="JACAZI010000004">
    <property type="protein sequence ID" value="KAF7362712.1"/>
    <property type="molecule type" value="Genomic_DNA"/>
</dbReference>
<sequence length="379" mass="43088">MPRVPDEILSDILTPALKISDEVFSDTAYISPFADYSVSTSAYLLVCKDWLRVATPLLYNVVVLRSKSQANALEDVFSKQKSFGRYVKKLRVEGGYGLAMHKILKSTPNLTDLFLTLGIYASDSVRGLCTGLPLINPRRVILSDSNTNKPMTNDNRLALRDVLMSCLSKWGEMKTFHFPYSASCYEGNRWSAEGSALSQALVKSPALETLVTPSFRRIPHYFDTLLKSQSLRVIEVRGRPNPQVAIEPRFKRLLKYTDEVDAESTMRRFLRLPNVDATKQPETNLYQPGPEIAPSIDPSYTPLCSVSGETREKIWKRVMFFAMYVEELRQFPRPQHPSRLPVLLVSKMFNEFALPLFLRFTGFNPHTSRFVVTDPKRTS</sequence>
<comment type="caution">
    <text evidence="1">The sequence shown here is derived from an EMBL/GenBank/DDBJ whole genome shotgun (WGS) entry which is preliminary data.</text>
</comment>
<evidence type="ECO:0000313" key="1">
    <source>
        <dbReference type="EMBL" id="KAF7362712.1"/>
    </source>
</evidence>
<keyword evidence="2" id="KW-1185">Reference proteome</keyword>